<dbReference type="AlphaFoldDB" id="A0AA86NFN9"/>
<dbReference type="GO" id="GO:0009055">
    <property type="term" value="F:electron transfer activity"/>
    <property type="evidence" value="ECO:0007669"/>
    <property type="project" value="InterPro"/>
</dbReference>
<evidence type="ECO:0000313" key="4">
    <source>
        <dbReference type="Proteomes" id="UP001642409"/>
    </source>
</evidence>
<dbReference type="InterPro" id="IPR045761">
    <property type="entry name" value="ODP_dom"/>
</dbReference>
<reference evidence="3 4" key="2">
    <citation type="submission" date="2024-07" db="EMBL/GenBank/DDBJ databases">
        <authorList>
            <person name="Akdeniz Z."/>
        </authorList>
    </citation>
    <scope>NUCLEOTIDE SEQUENCE [LARGE SCALE GENOMIC DNA]</scope>
</reference>
<dbReference type="PIRSF" id="PIRSF005243">
    <property type="entry name" value="ROO"/>
    <property type="match status" value="1"/>
</dbReference>
<protein>
    <submittedName>
        <fullName evidence="2">A-type flavoprotein 2</fullName>
    </submittedName>
    <submittedName>
        <fullName evidence="3">A-type_flavoprotein 2</fullName>
    </submittedName>
</protein>
<dbReference type="InterPro" id="IPR016440">
    <property type="entry name" value="Rubredoxin-O_OxRdtase"/>
</dbReference>
<dbReference type="InterPro" id="IPR008254">
    <property type="entry name" value="Flavodoxin/NO_synth"/>
</dbReference>
<keyword evidence="4" id="KW-1185">Reference proteome</keyword>
<sequence>MGGCSVTLQNNISTDMINPAHEQQMDCNKSEFKSNNQMPTQQEMKQNTQVNLCQQLFSKYQPVKTEMFPGVFWVGVNDWAIRKFHGYNTDKGSSYNSFLLMDEKPTLIDTVKNPFSEEFIDNLKSIIELPMIKYIIMNHSEPDHSSALPVLYSKTPQATIVTNIKCKENLLIIYPELSLLNPKWLVVDTKSQLNIGKRTLTFVPVPMIYWPCNMFTYCKEDNVLFSNDGFGQHIASAERWADQLKLDTVVRLMMEYNANILGHLPAMLKNILNTVNKMNVKHIFTAHGVCWRGESLTTLLEEYSRFANQTYRKKVTVIFDSMYGSTARAALAFSEGVRSTGASVELVDLKSCSLTTVALHMYDSACFAVGSPTLNNTMMPFVERALAYCRGLKLMAGKPCFLFGAYGWAGTQSANDVTEAVTRGGAQVEGAVFQWKLQVNEDILGKLYEQGTMLGQKALDTGK</sequence>
<dbReference type="GO" id="GO:0046872">
    <property type="term" value="F:metal ion binding"/>
    <property type="evidence" value="ECO:0007669"/>
    <property type="project" value="InterPro"/>
</dbReference>
<evidence type="ECO:0000313" key="3">
    <source>
        <dbReference type="EMBL" id="CAL6063260.1"/>
    </source>
</evidence>
<dbReference type="EMBL" id="CAXDID020000245">
    <property type="protein sequence ID" value="CAL6063260.1"/>
    <property type="molecule type" value="Genomic_DNA"/>
</dbReference>
<dbReference type="PANTHER" id="PTHR43717">
    <property type="entry name" value="ANAEROBIC NITRIC OXIDE REDUCTASE FLAVORUBREDOXIN"/>
    <property type="match status" value="1"/>
</dbReference>
<dbReference type="Proteomes" id="UP001642409">
    <property type="component" value="Unassembled WGS sequence"/>
</dbReference>
<gene>
    <name evidence="3" type="ORF">HINF_LOCUS50787</name>
    <name evidence="2" type="ORF">HINF_LOCUS6355</name>
</gene>
<dbReference type="InterPro" id="IPR001279">
    <property type="entry name" value="Metallo-B-lactamas"/>
</dbReference>
<dbReference type="Pfam" id="PF00258">
    <property type="entry name" value="Flavodoxin_1"/>
    <property type="match status" value="1"/>
</dbReference>
<dbReference type="InterPro" id="IPR029039">
    <property type="entry name" value="Flavoprotein-like_sf"/>
</dbReference>
<accession>A0AA86NFN9</accession>
<dbReference type="Gene3D" id="3.60.15.10">
    <property type="entry name" value="Ribonuclease Z/Hydroxyacylglutathione hydrolase-like"/>
    <property type="match status" value="1"/>
</dbReference>
<feature type="domain" description="Flavodoxin-like" evidence="1">
    <location>
        <begin position="315"/>
        <end position="459"/>
    </location>
</feature>
<dbReference type="SMART" id="SM00849">
    <property type="entry name" value="Lactamase_B"/>
    <property type="match status" value="1"/>
</dbReference>
<evidence type="ECO:0000313" key="2">
    <source>
        <dbReference type="EMBL" id="CAI9918710.1"/>
    </source>
</evidence>
<dbReference type="CDD" id="cd07709">
    <property type="entry name" value="flavodiiron_proteins_MBL-fold"/>
    <property type="match status" value="1"/>
</dbReference>
<dbReference type="PROSITE" id="PS50902">
    <property type="entry name" value="FLAVODOXIN_LIKE"/>
    <property type="match status" value="1"/>
</dbReference>
<name>A0AA86NFN9_9EUKA</name>
<dbReference type="Gene3D" id="3.40.50.360">
    <property type="match status" value="1"/>
</dbReference>
<evidence type="ECO:0000259" key="1">
    <source>
        <dbReference type="PROSITE" id="PS50902"/>
    </source>
</evidence>
<dbReference type="GO" id="GO:0010181">
    <property type="term" value="F:FMN binding"/>
    <property type="evidence" value="ECO:0007669"/>
    <property type="project" value="InterPro"/>
</dbReference>
<reference evidence="2" key="1">
    <citation type="submission" date="2023-06" db="EMBL/GenBank/DDBJ databases">
        <authorList>
            <person name="Kurt Z."/>
        </authorList>
    </citation>
    <scope>NUCLEOTIDE SEQUENCE</scope>
</reference>
<dbReference type="GO" id="GO:0016491">
    <property type="term" value="F:oxidoreductase activity"/>
    <property type="evidence" value="ECO:0007669"/>
    <property type="project" value="InterPro"/>
</dbReference>
<comment type="caution">
    <text evidence="2">The sequence shown here is derived from an EMBL/GenBank/DDBJ whole genome shotgun (WGS) entry which is preliminary data.</text>
</comment>
<dbReference type="SUPFAM" id="SSF56281">
    <property type="entry name" value="Metallo-hydrolase/oxidoreductase"/>
    <property type="match status" value="1"/>
</dbReference>
<dbReference type="Pfam" id="PF19583">
    <property type="entry name" value="ODP"/>
    <property type="match status" value="1"/>
</dbReference>
<organism evidence="2">
    <name type="scientific">Hexamita inflata</name>
    <dbReference type="NCBI Taxonomy" id="28002"/>
    <lineage>
        <taxon>Eukaryota</taxon>
        <taxon>Metamonada</taxon>
        <taxon>Diplomonadida</taxon>
        <taxon>Hexamitidae</taxon>
        <taxon>Hexamitinae</taxon>
        <taxon>Hexamita</taxon>
    </lineage>
</organism>
<dbReference type="InterPro" id="IPR036866">
    <property type="entry name" value="RibonucZ/Hydroxyglut_hydro"/>
</dbReference>
<dbReference type="PANTHER" id="PTHR43717:SF1">
    <property type="entry name" value="ANAEROBIC NITRIC OXIDE REDUCTASE FLAVORUBREDOXIN"/>
    <property type="match status" value="1"/>
</dbReference>
<dbReference type="SUPFAM" id="SSF52218">
    <property type="entry name" value="Flavoproteins"/>
    <property type="match status" value="1"/>
</dbReference>
<proteinExistence type="predicted"/>
<dbReference type="EMBL" id="CATOUU010000166">
    <property type="protein sequence ID" value="CAI9918710.1"/>
    <property type="molecule type" value="Genomic_DNA"/>
</dbReference>